<protein>
    <recommendedName>
        <fullName evidence="4">Phosphoesterase PA-phosphatase related protein</fullName>
    </recommendedName>
</protein>
<reference evidence="2 3" key="1">
    <citation type="submission" date="2020-08" db="EMBL/GenBank/DDBJ databases">
        <title>Genomic Encyclopedia of Type Strains, Phase IV (KMG-V): Genome sequencing to study the core and pangenomes of soil and plant-associated prokaryotes.</title>
        <authorList>
            <person name="Whitman W."/>
        </authorList>
    </citation>
    <scope>NUCLEOTIDE SEQUENCE [LARGE SCALE GENOMIC DNA]</scope>
    <source>
        <strain evidence="2 3">X5P3</strain>
    </source>
</reference>
<feature type="chain" id="PRO_5030820672" description="Phosphoesterase PA-phosphatase related protein" evidence="1">
    <location>
        <begin position="25"/>
        <end position="408"/>
    </location>
</feature>
<name>A0A7W7ZNE4_9BACT</name>
<organism evidence="2 3">
    <name type="scientific">Granulicella mallensis</name>
    <dbReference type="NCBI Taxonomy" id="940614"/>
    <lineage>
        <taxon>Bacteria</taxon>
        <taxon>Pseudomonadati</taxon>
        <taxon>Acidobacteriota</taxon>
        <taxon>Terriglobia</taxon>
        <taxon>Terriglobales</taxon>
        <taxon>Acidobacteriaceae</taxon>
        <taxon>Granulicella</taxon>
    </lineage>
</organism>
<proteinExistence type="predicted"/>
<dbReference type="RefSeq" id="WP_184253634.1">
    <property type="nucleotide sequence ID" value="NZ_JACHIO010000004.1"/>
</dbReference>
<keyword evidence="1" id="KW-0732">Signal</keyword>
<dbReference type="AlphaFoldDB" id="A0A7W7ZNE4"/>
<evidence type="ECO:0008006" key="4">
    <source>
        <dbReference type="Google" id="ProtNLM"/>
    </source>
</evidence>
<gene>
    <name evidence="2" type="ORF">HDF15_001215</name>
</gene>
<evidence type="ECO:0000313" key="2">
    <source>
        <dbReference type="EMBL" id="MBB5062878.1"/>
    </source>
</evidence>
<accession>A0A7W7ZNE4</accession>
<evidence type="ECO:0000313" key="3">
    <source>
        <dbReference type="Proteomes" id="UP000584867"/>
    </source>
</evidence>
<evidence type="ECO:0000256" key="1">
    <source>
        <dbReference type="SAM" id="SignalP"/>
    </source>
</evidence>
<feature type="signal peptide" evidence="1">
    <location>
        <begin position="1"/>
        <end position="24"/>
    </location>
</feature>
<dbReference type="Proteomes" id="UP000584867">
    <property type="component" value="Unassembled WGS sequence"/>
</dbReference>
<comment type="caution">
    <text evidence="2">The sequence shown here is derived from an EMBL/GenBank/DDBJ whole genome shotgun (WGS) entry which is preliminary data.</text>
</comment>
<sequence>MRYKLALSLSTAVLFLTTTAAASAQTTTGTIGFHLLLGDGSAEETLTLNGGNYTDLIMSNMIAGVMYGHLVQEYAAVPGIQFNKDYLYGSIMAQLLQENIATEDYESSSSLIDPSSDQQAVMDEGQGGPYQINNYAVDLVAGSYAPAGHSLINYIAVQKNIGYTMANAATQYSKVTPPSFNNKYYGPMLPAFFHYNDMVALNVTGKGQYGWTTPWEPEYDEALANFVTLPNSFLDVILNAAYNQGYYGTLVPQYSTEGATATESTVASVNSYSSVWGNSNTYAQYPYQVHYYLDQMYDNPVPTTSPSTVVTPTNHIIFSVGTLEGVFSDVFQTLAHSNGTSAAQFFTAAQAQTAFNSALSQHGVSSSASLDLSNASNRATIFAVIDSAIGNLESTVGMKFNATTTSQL</sequence>
<dbReference type="EMBL" id="JACHIO010000004">
    <property type="protein sequence ID" value="MBB5062878.1"/>
    <property type="molecule type" value="Genomic_DNA"/>
</dbReference>